<evidence type="ECO:0000313" key="2">
    <source>
        <dbReference type="Proteomes" id="UP001063166"/>
    </source>
</evidence>
<sequence>MLPPKHRPSRPAWAVASPTTTSVTVVMPRARRCASSPVPMKFELTLLVSTGSPGRSAASGSTATPSGQFRGWKGLLGSLEWCRMWMTGREAARKAAMILAMFGMHAGVLDLSIEYIGKSNAGEGDGGALRTLLHIYHDEGSCFR</sequence>
<protein>
    <submittedName>
        <fullName evidence="1">Uncharacterized protein</fullName>
    </submittedName>
</protein>
<reference evidence="1" key="1">
    <citation type="submission" date="2022-07" db="EMBL/GenBank/DDBJ databases">
        <title>The genome of Lyophyllum shimeji provides insight into the initial evolution of ectomycorrhizal fungal genome.</title>
        <authorList>
            <person name="Kobayashi Y."/>
            <person name="Shibata T."/>
            <person name="Hirakawa H."/>
            <person name="Shigenobu S."/>
            <person name="Nishiyama T."/>
            <person name="Yamada A."/>
            <person name="Hasebe M."/>
            <person name="Kawaguchi M."/>
        </authorList>
    </citation>
    <scope>NUCLEOTIDE SEQUENCE</scope>
    <source>
        <strain evidence="1">AT787</strain>
    </source>
</reference>
<keyword evidence="2" id="KW-1185">Reference proteome</keyword>
<organism evidence="1 2">
    <name type="scientific">Lyophyllum shimeji</name>
    <name type="common">Hon-shimeji</name>
    <name type="synonym">Tricholoma shimeji</name>
    <dbReference type="NCBI Taxonomy" id="47721"/>
    <lineage>
        <taxon>Eukaryota</taxon>
        <taxon>Fungi</taxon>
        <taxon>Dikarya</taxon>
        <taxon>Basidiomycota</taxon>
        <taxon>Agaricomycotina</taxon>
        <taxon>Agaricomycetes</taxon>
        <taxon>Agaricomycetidae</taxon>
        <taxon>Agaricales</taxon>
        <taxon>Tricholomatineae</taxon>
        <taxon>Lyophyllaceae</taxon>
        <taxon>Lyophyllum</taxon>
    </lineage>
</organism>
<evidence type="ECO:0000313" key="1">
    <source>
        <dbReference type="EMBL" id="GLB43003.1"/>
    </source>
</evidence>
<comment type="caution">
    <text evidence="1">The sequence shown here is derived from an EMBL/GenBank/DDBJ whole genome shotgun (WGS) entry which is preliminary data.</text>
</comment>
<accession>A0A9P3PVY3</accession>
<proteinExistence type="predicted"/>
<name>A0A9P3PVY3_LYOSH</name>
<gene>
    <name evidence="1" type="ORF">LshimejAT787_1204520</name>
</gene>
<dbReference type="EMBL" id="BRPK01000012">
    <property type="protein sequence ID" value="GLB43003.1"/>
    <property type="molecule type" value="Genomic_DNA"/>
</dbReference>
<dbReference type="Proteomes" id="UP001063166">
    <property type="component" value="Unassembled WGS sequence"/>
</dbReference>
<dbReference type="AlphaFoldDB" id="A0A9P3PVY3"/>